<evidence type="ECO:0000313" key="2">
    <source>
        <dbReference type="Proteomes" id="UP001497516"/>
    </source>
</evidence>
<organism evidence="1 2">
    <name type="scientific">Linum trigynum</name>
    <dbReference type="NCBI Taxonomy" id="586398"/>
    <lineage>
        <taxon>Eukaryota</taxon>
        <taxon>Viridiplantae</taxon>
        <taxon>Streptophyta</taxon>
        <taxon>Embryophyta</taxon>
        <taxon>Tracheophyta</taxon>
        <taxon>Spermatophyta</taxon>
        <taxon>Magnoliopsida</taxon>
        <taxon>eudicotyledons</taxon>
        <taxon>Gunneridae</taxon>
        <taxon>Pentapetalae</taxon>
        <taxon>rosids</taxon>
        <taxon>fabids</taxon>
        <taxon>Malpighiales</taxon>
        <taxon>Linaceae</taxon>
        <taxon>Linum</taxon>
    </lineage>
</organism>
<reference evidence="1 2" key="1">
    <citation type="submission" date="2024-04" db="EMBL/GenBank/DDBJ databases">
        <authorList>
            <person name="Fracassetti M."/>
        </authorList>
    </citation>
    <scope>NUCLEOTIDE SEQUENCE [LARGE SCALE GENOMIC DNA]</scope>
</reference>
<dbReference type="Proteomes" id="UP001497516">
    <property type="component" value="Chromosome 4"/>
</dbReference>
<accession>A0AAV2E840</accession>
<name>A0AAV2E840_9ROSI</name>
<sequence>MKRTTRSLKRGGRRAIRGRARGLENAAAMMNLDVYVEVRVNPGVGKGINEAGETERMQVYPPKRPGVFAIRHWPPNCGLRRDGRVTTGDGGALLAATSWELLPGEEEEEP</sequence>
<protein>
    <submittedName>
        <fullName evidence="1">Uncharacterized protein</fullName>
    </submittedName>
</protein>
<dbReference type="EMBL" id="OZ034817">
    <property type="protein sequence ID" value="CAL1382050.1"/>
    <property type="molecule type" value="Genomic_DNA"/>
</dbReference>
<evidence type="ECO:0000313" key="1">
    <source>
        <dbReference type="EMBL" id="CAL1382050.1"/>
    </source>
</evidence>
<keyword evidence="2" id="KW-1185">Reference proteome</keyword>
<gene>
    <name evidence="1" type="ORF">LTRI10_LOCUS23392</name>
</gene>
<dbReference type="AlphaFoldDB" id="A0AAV2E840"/>
<proteinExistence type="predicted"/>